<keyword evidence="2" id="KW-1185">Reference proteome</keyword>
<reference evidence="1 2" key="1">
    <citation type="journal article" date="2021" name="Elife">
        <title>Chloroplast acquisition without the gene transfer in kleptoplastic sea slugs, Plakobranchus ocellatus.</title>
        <authorList>
            <person name="Maeda T."/>
            <person name="Takahashi S."/>
            <person name="Yoshida T."/>
            <person name="Shimamura S."/>
            <person name="Takaki Y."/>
            <person name="Nagai Y."/>
            <person name="Toyoda A."/>
            <person name="Suzuki Y."/>
            <person name="Arimoto A."/>
            <person name="Ishii H."/>
            <person name="Satoh N."/>
            <person name="Nishiyama T."/>
            <person name="Hasebe M."/>
            <person name="Maruyama T."/>
            <person name="Minagawa J."/>
            <person name="Obokata J."/>
            <person name="Shigenobu S."/>
        </authorList>
    </citation>
    <scope>NUCLEOTIDE SEQUENCE [LARGE SCALE GENOMIC DNA]</scope>
</reference>
<gene>
    <name evidence="1" type="ORF">PoB_002658400</name>
</gene>
<comment type="caution">
    <text evidence="1">The sequence shown here is derived from an EMBL/GenBank/DDBJ whole genome shotgun (WGS) entry which is preliminary data.</text>
</comment>
<evidence type="ECO:0000313" key="1">
    <source>
        <dbReference type="EMBL" id="GFO00079.1"/>
    </source>
</evidence>
<dbReference type="EMBL" id="BLXT01003028">
    <property type="protein sequence ID" value="GFO00079.1"/>
    <property type="molecule type" value="Genomic_DNA"/>
</dbReference>
<sequence>MHGDATFPRSENEGCRYYDALSGCSKLEIMRMLGFGLWKAVGRREHSSASQEAEKGRIRKLYQLLNFKLKSRLTSRIPIKHRKEMSCETKKCFKIFRNSL</sequence>
<evidence type="ECO:0000313" key="2">
    <source>
        <dbReference type="Proteomes" id="UP000735302"/>
    </source>
</evidence>
<accession>A0AAV3ZXM9</accession>
<name>A0AAV3ZXM9_9GAST</name>
<organism evidence="1 2">
    <name type="scientific">Plakobranchus ocellatus</name>
    <dbReference type="NCBI Taxonomy" id="259542"/>
    <lineage>
        <taxon>Eukaryota</taxon>
        <taxon>Metazoa</taxon>
        <taxon>Spiralia</taxon>
        <taxon>Lophotrochozoa</taxon>
        <taxon>Mollusca</taxon>
        <taxon>Gastropoda</taxon>
        <taxon>Heterobranchia</taxon>
        <taxon>Euthyneura</taxon>
        <taxon>Panpulmonata</taxon>
        <taxon>Sacoglossa</taxon>
        <taxon>Placobranchoidea</taxon>
        <taxon>Plakobranchidae</taxon>
        <taxon>Plakobranchus</taxon>
    </lineage>
</organism>
<proteinExistence type="predicted"/>
<dbReference type="AlphaFoldDB" id="A0AAV3ZXM9"/>
<dbReference type="Proteomes" id="UP000735302">
    <property type="component" value="Unassembled WGS sequence"/>
</dbReference>
<protein>
    <submittedName>
        <fullName evidence="1">Uncharacterized protein</fullName>
    </submittedName>
</protein>